<feature type="domain" description="OmpR/PhoB-type" evidence="9">
    <location>
        <begin position="124"/>
        <end position="222"/>
    </location>
</feature>
<dbReference type="SMART" id="SM00862">
    <property type="entry name" value="Trans_reg_C"/>
    <property type="match status" value="1"/>
</dbReference>
<feature type="domain" description="Response regulatory" evidence="8">
    <location>
        <begin position="2"/>
        <end position="116"/>
    </location>
</feature>
<dbReference type="RefSeq" id="WP_111491040.1">
    <property type="nucleotide sequence ID" value="NZ_CP031264.1"/>
</dbReference>
<dbReference type="OrthoDB" id="9812490at2"/>
<dbReference type="Proteomes" id="UP000249340">
    <property type="component" value="Chromosome"/>
</dbReference>
<feature type="modified residue" description="4-aspartylphosphate" evidence="6">
    <location>
        <position position="51"/>
    </location>
</feature>
<keyword evidence="2" id="KW-0902">Two-component regulatory system</keyword>
<dbReference type="PROSITE" id="PS50110">
    <property type="entry name" value="RESPONSE_REGULATORY"/>
    <property type="match status" value="1"/>
</dbReference>
<dbReference type="GO" id="GO:0000156">
    <property type="term" value="F:phosphorelay response regulator activity"/>
    <property type="evidence" value="ECO:0007669"/>
    <property type="project" value="TreeGrafter"/>
</dbReference>
<proteinExistence type="predicted"/>
<dbReference type="KEGG" id="stri:C7M71_008165"/>
<dbReference type="InterPro" id="IPR001789">
    <property type="entry name" value="Sig_transdc_resp-reg_receiver"/>
</dbReference>
<organism evidence="10 11">
    <name type="scientific">Peterkaempfera bronchialis</name>
    <dbReference type="NCBI Taxonomy" id="2126346"/>
    <lineage>
        <taxon>Bacteria</taxon>
        <taxon>Bacillati</taxon>
        <taxon>Actinomycetota</taxon>
        <taxon>Actinomycetes</taxon>
        <taxon>Kitasatosporales</taxon>
        <taxon>Streptomycetaceae</taxon>
        <taxon>Peterkaempfera</taxon>
    </lineage>
</organism>
<dbReference type="InterPro" id="IPR011006">
    <property type="entry name" value="CheY-like_superfamily"/>
</dbReference>
<evidence type="ECO:0000256" key="2">
    <source>
        <dbReference type="ARBA" id="ARBA00023012"/>
    </source>
</evidence>
<dbReference type="CDD" id="cd19935">
    <property type="entry name" value="REC_OmpR_CusR-like"/>
    <property type="match status" value="1"/>
</dbReference>
<dbReference type="InterPro" id="IPR039420">
    <property type="entry name" value="WalR-like"/>
</dbReference>
<dbReference type="FunFam" id="3.40.50.2300:FF:000002">
    <property type="entry name" value="DNA-binding response regulator PhoP"/>
    <property type="match status" value="1"/>
</dbReference>
<evidence type="ECO:0000313" key="10">
    <source>
        <dbReference type="EMBL" id="AXI77419.1"/>
    </source>
</evidence>
<dbReference type="SUPFAM" id="SSF52172">
    <property type="entry name" value="CheY-like"/>
    <property type="match status" value="1"/>
</dbReference>
<keyword evidence="1 6" id="KW-0597">Phosphoprotein</keyword>
<evidence type="ECO:0000256" key="1">
    <source>
        <dbReference type="ARBA" id="ARBA00022553"/>
    </source>
</evidence>
<name>A0A345SUL4_9ACTN</name>
<evidence type="ECO:0000256" key="3">
    <source>
        <dbReference type="ARBA" id="ARBA00023015"/>
    </source>
</evidence>
<evidence type="ECO:0000259" key="8">
    <source>
        <dbReference type="PROSITE" id="PS50110"/>
    </source>
</evidence>
<keyword evidence="5" id="KW-0804">Transcription</keyword>
<evidence type="ECO:0000313" key="11">
    <source>
        <dbReference type="Proteomes" id="UP000249340"/>
    </source>
</evidence>
<dbReference type="GO" id="GO:0005829">
    <property type="term" value="C:cytosol"/>
    <property type="evidence" value="ECO:0007669"/>
    <property type="project" value="TreeGrafter"/>
</dbReference>
<dbReference type="Gene3D" id="6.10.250.690">
    <property type="match status" value="1"/>
</dbReference>
<evidence type="ECO:0000256" key="7">
    <source>
        <dbReference type="PROSITE-ProRule" id="PRU01091"/>
    </source>
</evidence>
<protein>
    <submittedName>
        <fullName evidence="10">DNA-binding response regulator</fullName>
    </submittedName>
</protein>
<dbReference type="Pfam" id="PF00486">
    <property type="entry name" value="Trans_reg_C"/>
    <property type="match status" value="1"/>
</dbReference>
<feature type="DNA-binding region" description="OmpR/PhoB-type" evidence="7">
    <location>
        <begin position="124"/>
        <end position="222"/>
    </location>
</feature>
<dbReference type="InterPro" id="IPR036388">
    <property type="entry name" value="WH-like_DNA-bd_sf"/>
</dbReference>
<dbReference type="GO" id="GO:0032993">
    <property type="term" value="C:protein-DNA complex"/>
    <property type="evidence" value="ECO:0007669"/>
    <property type="project" value="TreeGrafter"/>
</dbReference>
<reference evidence="11" key="1">
    <citation type="submission" date="2018-07" db="EMBL/GenBank/DDBJ databases">
        <title>Streptacidiphilus bronchialis DSM 106435 chromosome.</title>
        <authorList>
            <person name="Batra D."/>
            <person name="Gulvik C.A."/>
        </authorList>
    </citation>
    <scope>NUCLEOTIDE SEQUENCE [LARGE SCALE GENOMIC DNA]</scope>
    <source>
        <strain evidence="11">DSM 106435</strain>
    </source>
</reference>
<dbReference type="PANTHER" id="PTHR48111">
    <property type="entry name" value="REGULATOR OF RPOS"/>
    <property type="match status" value="1"/>
</dbReference>
<dbReference type="AlphaFoldDB" id="A0A345SUL4"/>
<accession>A0A345SUL4</accession>
<dbReference type="GO" id="GO:0000976">
    <property type="term" value="F:transcription cis-regulatory region binding"/>
    <property type="evidence" value="ECO:0007669"/>
    <property type="project" value="TreeGrafter"/>
</dbReference>
<dbReference type="SMART" id="SM00448">
    <property type="entry name" value="REC"/>
    <property type="match status" value="1"/>
</dbReference>
<dbReference type="EMBL" id="CP031264">
    <property type="protein sequence ID" value="AXI77419.1"/>
    <property type="molecule type" value="Genomic_DNA"/>
</dbReference>
<dbReference type="CDD" id="cd00383">
    <property type="entry name" value="trans_reg_C"/>
    <property type="match status" value="1"/>
</dbReference>
<dbReference type="Gene3D" id="3.40.50.2300">
    <property type="match status" value="1"/>
</dbReference>
<dbReference type="InterPro" id="IPR001867">
    <property type="entry name" value="OmpR/PhoB-type_DNA-bd"/>
</dbReference>
<gene>
    <name evidence="10" type="ORF">C7M71_008165</name>
</gene>
<sequence>MRVLVVEDELSLARSLRRGLEAEGWTVDLAHDGRTGLLLAREHPYRVVVLDVMLPVLSGLRVCAELRRAGVTTPVLLLTARDGEWDEAEGLDTGADDYLTKPFSYVVLTARLRALARRAEVRRPLVHEVADLRLDTATRRCHRGEREVPLTAREFAVLQCLARRPGEVVGKDETLDEVWPAGYSGDPNVVEVHVSALRRKIDAPFDRHSLLTVRGVGYRLVADRG</sequence>
<keyword evidence="3" id="KW-0805">Transcription regulation</keyword>
<evidence type="ECO:0000256" key="5">
    <source>
        <dbReference type="ARBA" id="ARBA00023163"/>
    </source>
</evidence>
<dbReference type="Gene3D" id="1.10.10.10">
    <property type="entry name" value="Winged helix-like DNA-binding domain superfamily/Winged helix DNA-binding domain"/>
    <property type="match status" value="1"/>
</dbReference>
<evidence type="ECO:0000256" key="6">
    <source>
        <dbReference type="PROSITE-ProRule" id="PRU00169"/>
    </source>
</evidence>
<dbReference type="GO" id="GO:0006355">
    <property type="term" value="P:regulation of DNA-templated transcription"/>
    <property type="evidence" value="ECO:0007669"/>
    <property type="project" value="InterPro"/>
</dbReference>
<keyword evidence="4 7" id="KW-0238">DNA-binding</keyword>
<dbReference type="PROSITE" id="PS51755">
    <property type="entry name" value="OMPR_PHOB"/>
    <property type="match status" value="1"/>
</dbReference>
<dbReference type="PANTHER" id="PTHR48111:SF36">
    <property type="entry name" value="TRANSCRIPTIONAL REGULATORY PROTEIN CUTR"/>
    <property type="match status" value="1"/>
</dbReference>
<evidence type="ECO:0000256" key="4">
    <source>
        <dbReference type="ARBA" id="ARBA00023125"/>
    </source>
</evidence>
<keyword evidence="11" id="KW-1185">Reference proteome</keyword>
<evidence type="ECO:0000259" key="9">
    <source>
        <dbReference type="PROSITE" id="PS51755"/>
    </source>
</evidence>
<dbReference type="Pfam" id="PF00072">
    <property type="entry name" value="Response_reg"/>
    <property type="match status" value="1"/>
</dbReference>